<evidence type="ECO:0000259" key="1">
    <source>
        <dbReference type="Pfam" id="PF09836"/>
    </source>
</evidence>
<reference evidence="2" key="1">
    <citation type="journal article" date="2014" name="Int. J. Syst. Evol. Microbiol.">
        <title>Complete genome sequence of Corynebacterium casei LMG S-19264T (=DSM 44701T), isolated from a smear-ripened cheese.</title>
        <authorList>
            <consortium name="US DOE Joint Genome Institute (JGI-PGF)"/>
            <person name="Walter F."/>
            <person name="Albersmeier A."/>
            <person name="Kalinowski J."/>
            <person name="Ruckert C."/>
        </authorList>
    </citation>
    <scope>NUCLEOTIDE SEQUENCE</scope>
    <source>
        <strain evidence="2">CGMCC 1.6293</strain>
    </source>
</reference>
<evidence type="ECO:0000313" key="3">
    <source>
        <dbReference type="Proteomes" id="UP000649829"/>
    </source>
</evidence>
<dbReference type="AlphaFoldDB" id="A0A917SKJ5"/>
<evidence type="ECO:0000313" key="2">
    <source>
        <dbReference type="EMBL" id="GGL85478.1"/>
    </source>
</evidence>
<protein>
    <submittedName>
        <fullName evidence="2">DUF2063 domain-containing protein</fullName>
    </submittedName>
</protein>
<dbReference type="Pfam" id="PF09836">
    <property type="entry name" value="DUF2063"/>
    <property type="match status" value="1"/>
</dbReference>
<dbReference type="EMBL" id="BMLF01000001">
    <property type="protein sequence ID" value="GGL85478.1"/>
    <property type="molecule type" value="Genomic_DNA"/>
</dbReference>
<dbReference type="InterPro" id="IPR018640">
    <property type="entry name" value="DUF2063"/>
</dbReference>
<comment type="caution">
    <text evidence="2">The sequence shown here is derived from an EMBL/GenBank/DDBJ whole genome shotgun (WGS) entry which is preliminary data.</text>
</comment>
<name>A0A917SKJ5_9RHOB</name>
<keyword evidence="3" id="KW-1185">Reference proteome</keyword>
<dbReference type="InterPro" id="IPR044922">
    <property type="entry name" value="DUF2063_N_sf"/>
</dbReference>
<dbReference type="Proteomes" id="UP000649829">
    <property type="component" value="Unassembled WGS sequence"/>
</dbReference>
<dbReference type="Gene3D" id="1.10.150.690">
    <property type="entry name" value="DUF2063"/>
    <property type="match status" value="1"/>
</dbReference>
<reference evidence="2" key="2">
    <citation type="submission" date="2020-09" db="EMBL/GenBank/DDBJ databases">
        <authorList>
            <person name="Sun Q."/>
            <person name="Zhou Y."/>
        </authorList>
    </citation>
    <scope>NUCLEOTIDE SEQUENCE</scope>
    <source>
        <strain evidence="2">CGMCC 1.6293</strain>
    </source>
</reference>
<dbReference type="RefSeq" id="WP_028285375.1">
    <property type="nucleotide sequence ID" value="NZ_BMLF01000001.1"/>
</dbReference>
<organism evidence="2 3">
    <name type="scientific">Pseudooceanicola nanhaiensis</name>
    <dbReference type="NCBI Taxonomy" id="375761"/>
    <lineage>
        <taxon>Bacteria</taxon>
        <taxon>Pseudomonadati</taxon>
        <taxon>Pseudomonadota</taxon>
        <taxon>Alphaproteobacteria</taxon>
        <taxon>Rhodobacterales</taxon>
        <taxon>Paracoccaceae</taxon>
        <taxon>Pseudooceanicola</taxon>
    </lineage>
</organism>
<gene>
    <name evidence="2" type="ORF">GCM10011534_04240</name>
</gene>
<proteinExistence type="predicted"/>
<sequence>MTGQETFRAALLDPAQAVPDGLLDGHGGPAGRRFAVYRNNVAVALTEALESGFPTVRKLLGPQNFRGVAGLYLRAHPPASPVMMLYGGTFPAFIAGTPQLAHRGYLPDVARLDLALREAYHAADAQPVAPEVLAAIPARALEGIRITLAPALRLVRSRWPLHAIHRFNHEPGAPKPAPRAEDVLVTRPGFDPLPRLLPPGGGAALAALGDGRTLGAALEAGAAEDPAFDPAALLRLLAQDGCITGVETQE</sequence>
<accession>A0A917SKJ5</accession>
<feature type="domain" description="Putative DNA-binding" evidence="1">
    <location>
        <begin position="4"/>
        <end position="94"/>
    </location>
</feature>